<reference evidence="2 3" key="1">
    <citation type="journal article" date="2016" name="Nat. Commun.">
        <title>Thousands of microbial genomes shed light on interconnected biogeochemical processes in an aquifer system.</title>
        <authorList>
            <person name="Anantharaman K."/>
            <person name="Brown C.T."/>
            <person name="Hug L.A."/>
            <person name="Sharon I."/>
            <person name="Castelle C.J."/>
            <person name="Probst A.J."/>
            <person name="Thomas B.C."/>
            <person name="Singh A."/>
            <person name="Wilkins M.J."/>
            <person name="Karaoz U."/>
            <person name="Brodie E.L."/>
            <person name="Williams K.H."/>
            <person name="Hubbard S.S."/>
            <person name="Banfield J.F."/>
        </authorList>
    </citation>
    <scope>NUCLEOTIDE SEQUENCE [LARGE SCALE GENOMIC DNA]</scope>
</reference>
<dbReference type="SUPFAM" id="SSF51735">
    <property type="entry name" value="NAD(P)-binding Rossmann-fold domains"/>
    <property type="match status" value="1"/>
</dbReference>
<dbReference type="Proteomes" id="UP000177011">
    <property type="component" value="Unassembled WGS sequence"/>
</dbReference>
<accession>A0A1F8DYW0</accession>
<dbReference type="Gene3D" id="3.40.50.720">
    <property type="entry name" value="NAD(P)-binding Rossmann-like Domain"/>
    <property type="match status" value="1"/>
</dbReference>
<dbReference type="AlphaFoldDB" id="A0A1F8DYW0"/>
<organism evidence="2 3">
    <name type="scientific">Candidatus Wolfebacteria bacterium RIFCSPLOWO2_01_FULL_47_17b</name>
    <dbReference type="NCBI Taxonomy" id="1802558"/>
    <lineage>
        <taxon>Bacteria</taxon>
        <taxon>Candidatus Wolfeibacteriota</taxon>
    </lineage>
</organism>
<dbReference type="EMBL" id="MGIS01000008">
    <property type="protein sequence ID" value="OGM93707.1"/>
    <property type="molecule type" value="Genomic_DNA"/>
</dbReference>
<dbReference type="Gene3D" id="3.90.25.10">
    <property type="entry name" value="UDP-galactose 4-epimerase, domain 1"/>
    <property type="match status" value="1"/>
</dbReference>
<evidence type="ECO:0000313" key="3">
    <source>
        <dbReference type="Proteomes" id="UP000177011"/>
    </source>
</evidence>
<dbReference type="Pfam" id="PF16363">
    <property type="entry name" value="GDP_Man_Dehyd"/>
    <property type="match status" value="1"/>
</dbReference>
<sequence length="341" mass="37996">MHSGILQNNHSSAFWRNRPVLVTGGAGFIGSWLADGLIRRGADVTILDIKKALPDAGGHYDTLRSKGRYIQGDVRDEKVLEDILRRYHITTVFHLAAEAIVGNALKDPGEALDTNIRGTWTVLEAVRRLNPKIHVITASSDKAYGAHETLPYTEEFSLSGRNPYDCSKSCADLIAQMYGHTYGLCLVVTRCGNVYGGGDLNFSRLVPDTIRSLWHGKAPVIRSDGMFRRDYVFVSDIVSAYLSTAEALIAGEMKHHVFNFGTGAPQRAIDMVSRITELMDTTLQPVILSEAQYEIKDQYLDASRAQETLRWHPRVGLEEGLVDTIAWYKEYFRQSGITSSE</sequence>
<protein>
    <recommendedName>
        <fullName evidence="1">NAD(P)-binding domain-containing protein</fullName>
    </recommendedName>
</protein>
<proteinExistence type="predicted"/>
<dbReference type="InterPro" id="IPR016040">
    <property type="entry name" value="NAD(P)-bd_dom"/>
</dbReference>
<dbReference type="PANTHER" id="PTHR43000">
    <property type="entry name" value="DTDP-D-GLUCOSE 4,6-DEHYDRATASE-RELATED"/>
    <property type="match status" value="1"/>
</dbReference>
<evidence type="ECO:0000313" key="2">
    <source>
        <dbReference type="EMBL" id="OGM93707.1"/>
    </source>
</evidence>
<gene>
    <name evidence="2" type="ORF">A2935_01645</name>
</gene>
<evidence type="ECO:0000259" key="1">
    <source>
        <dbReference type="Pfam" id="PF16363"/>
    </source>
</evidence>
<name>A0A1F8DYW0_9BACT</name>
<dbReference type="InterPro" id="IPR036291">
    <property type="entry name" value="NAD(P)-bd_dom_sf"/>
</dbReference>
<feature type="domain" description="NAD(P)-binding" evidence="1">
    <location>
        <begin position="21"/>
        <end position="322"/>
    </location>
</feature>
<comment type="caution">
    <text evidence="2">The sequence shown here is derived from an EMBL/GenBank/DDBJ whole genome shotgun (WGS) entry which is preliminary data.</text>
</comment>